<dbReference type="eggNOG" id="COG4941">
    <property type="taxonomic scope" value="Bacteria"/>
</dbReference>
<dbReference type="InterPro" id="IPR013249">
    <property type="entry name" value="RNA_pol_sigma70_r4_t2"/>
</dbReference>
<dbReference type="NCBIfam" id="TIGR02937">
    <property type="entry name" value="sigma70-ECF"/>
    <property type="match status" value="1"/>
</dbReference>
<dbReference type="SUPFAM" id="SSF56349">
    <property type="entry name" value="DNA breaking-rejoining enzymes"/>
    <property type="match status" value="1"/>
</dbReference>
<name>U5VWP6_9ACTN</name>
<dbReference type="InterPro" id="IPR011010">
    <property type="entry name" value="DNA_brk_join_enz"/>
</dbReference>
<dbReference type="HOGENOM" id="CLU_417781_0_0_11"/>
<dbReference type="Pfam" id="PF08281">
    <property type="entry name" value="Sigma70_r4_2"/>
    <property type="match status" value="1"/>
</dbReference>
<accession>U5VWP6</accession>
<dbReference type="InterPro" id="IPR000838">
    <property type="entry name" value="RNA_pol_sigma70_ECF_CS"/>
</dbReference>
<evidence type="ECO:0000256" key="5">
    <source>
        <dbReference type="ARBA" id="ARBA00023163"/>
    </source>
</evidence>
<evidence type="ECO:0000256" key="7">
    <source>
        <dbReference type="RuleBase" id="RU000716"/>
    </source>
</evidence>
<dbReference type="Pfam" id="PF04542">
    <property type="entry name" value="Sigma70_r2"/>
    <property type="match status" value="1"/>
</dbReference>
<dbReference type="PANTHER" id="PTHR47756">
    <property type="entry name" value="BLL6612 PROTEIN-RELATED"/>
    <property type="match status" value="1"/>
</dbReference>
<dbReference type="InterPro" id="IPR044068">
    <property type="entry name" value="CB"/>
</dbReference>
<dbReference type="InterPro" id="IPR013324">
    <property type="entry name" value="RNA_pol_sigma_r3/r4-like"/>
</dbReference>
<evidence type="ECO:0000256" key="8">
    <source>
        <dbReference type="SAM" id="MobiDB-lite"/>
    </source>
</evidence>
<dbReference type="eggNOG" id="COG4974">
    <property type="taxonomic scope" value="Bacteria"/>
</dbReference>
<dbReference type="KEGG" id="afs:AFR_09205"/>
<dbReference type="InterPro" id="IPR014284">
    <property type="entry name" value="RNA_pol_sigma-70_dom"/>
</dbReference>
<dbReference type="PANTHER" id="PTHR47756:SF1">
    <property type="entry name" value="BLL0085 PROTEIN"/>
    <property type="match status" value="1"/>
</dbReference>
<dbReference type="STRING" id="1246995.AFR_09205"/>
<dbReference type="Pfam" id="PF02899">
    <property type="entry name" value="Phage_int_SAM_1"/>
    <property type="match status" value="1"/>
</dbReference>
<dbReference type="PROSITE" id="PS01063">
    <property type="entry name" value="SIGMA70_ECF"/>
    <property type="match status" value="1"/>
</dbReference>
<dbReference type="GO" id="GO:0015074">
    <property type="term" value="P:DNA integration"/>
    <property type="evidence" value="ECO:0007669"/>
    <property type="project" value="InterPro"/>
</dbReference>
<proteinExistence type="inferred from homology"/>
<dbReference type="SUPFAM" id="SSF88659">
    <property type="entry name" value="Sigma3 and sigma4 domains of RNA polymerase sigma factors"/>
    <property type="match status" value="1"/>
</dbReference>
<evidence type="ECO:0000313" key="10">
    <source>
        <dbReference type="EMBL" id="AGZ40130.1"/>
    </source>
</evidence>
<dbReference type="GO" id="GO:0006950">
    <property type="term" value="P:response to stress"/>
    <property type="evidence" value="ECO:0007669"/>
    <property type="project" value="UniProtKB-ARBA"/>
</dbReference>
<feature type="domain" description="Core-binding (CB)" evidence="9">
    <location>
        <begin position="412"/>
        <end position="491"/>
    </location>
</feature>
<dbReference type="InterPro" id="IPR007627">
    <property type="entry name" value="RNA_pol_sigma70_r2"/>
</dbReference>
<dbReference type="InterPro" id="IPR036388">
    <property type="entry name" value="WH-like_DNA-bd_sf"/>
</dbReference>
<dbReference type="OrthoDB" id="3206561at2"/>
<dbReference type="EMBL" id="CP006272">
    <property type="protein sequence ID" value="AGZ40130.1"/>
    <property type="molecule type" value="Genomic_DNA"/>
</dbReference>
<evidence type="ECO:0000259" key="9">
    <source>
        <dbReference type="PROSITE" id="PS51900"/>
    </source>
</evidence>
<dbReference type="RefSeq" id="WP_023359706.1">
    <property type="nucleotide sequence ID" value="NC_022657.1"/>
</dbReference>
<gene>
    <name evidence="10" type="ORF">AFR_09205</name>
</gene>
<protein>
    <recommendedName>
        <fullName evidence="7">RNA polymerase sigma factor</fullName>
    </recommendedName>
</protein>
<evidence type="ECO:0000256" key="4">
    <source>
        <dbReference type="ARBA" id="ARBA00023125"/>
    </source>
</evidence>
<dbReference type="AlphaFoldDB" id="U5VWP6"/>
<dbReference type="Gene3D" id="1.10.1740.10">
    <property type="match status" value="1"/>
</dbReference>
<dbReference type="PATRIC" id="fig|1246995.3.peg.1874"/>
<dbReference type="GO" id="GO:0006352">
    <property type="term" value="P:DNA-templated transcription initiation"/>
    <property type="evidence" value="ECO:0007669"/>
    <property type="project" value="InterPro"/>
</dbReference>
<keyword evidence="5 7" id="KW-0804">Transcription</keyword>
<comment type="similarity">
    <text evidence="1 7">Belongs to the sigma-70 factor family. ECF subfamily.</text>
</comment>
<dbReference type="Proteomes" id="UP000017746">
    <property type="component" value="Chromosome"/>
</dbReference>
<evidence type="ECO:0000256" key="3">
    <source>
        <dbReference type="ARBA" id="ARBA00023082"/>
    </source>
</evidence>
<dbReference type="InterPro" id="IPR004107">
    <property type="entry name" value="Integrase_SAM-like_N"/>
</dbReference>
<keyword evidence="2 7" id="KW-0805">Transcription regulation</keyword>
<dbReference type="InterPro" id="IPR013325">
    <property type="entry name" value="RNA_pol_sigma_r2"/>
</dbReference>
<keyword evidence="4 6" id="KW-0238">DNA-binding</keyword>
<dbReference type="Gene3D" id="1.10.150.130">
    <property type="match status" value="1"/>
</dbReference>
<sequence>MTDTHRTIDAVWKLESARIIGGLMHLVHDIGLAEELAQDALVAALEQWPAAGVPENPAAWLTAIAKRRAVDHLRRARLHERKADAYARDLDRPAEPDHDDVLRLMFISCHPVLPAQDRAALTLRVVGGLTTKEIARAFLTSEPEITRRIADAKRALADAAVPFALPEPEELTGRLSSVLEVVYLIFNEGYSATSGDDLMRPALGHEALRLGRMLAELAPDQAEVHGLVALMEIQESRSAARTGPAGEPIQLHEQNRGRWDPLLIRRGFTALLRAKDLGGTPGPYVLQAAIAVTHAQARTAEETDWAGIAGLYAALARLLPTPVVQLNRAVAVGLARGPQAGLDLVDSLRTDAALRAYHLLPGVRGDLLLRLGRDEEARHEFERAAALARNAAESAFLLRRAAEIPAPAPAGSTLGEAVRDFLARDDLGPATLRSYRQTLERLSLAVGGGLPLTTVTAPEVARAFSSLWGSTSAKTWNRHLSAIRSFSTWSATGDLAATLERRPETRPRITPITATGLEAVWGLDLPLRERALWRLLHESAAGVRTVLSLNVEDLDLEDRRARAGATWVTWRSGAARLLDELLGGRTRGPVFLADRRPGPGRMPPEADRCPDTGRGRLSYERAEYLFKKATGPLDPDGRGFTLRRLKPFRDAGPGNR</sequence>
<evidence type="ECO:0000256" key="6">
    <source>
        <dbReference type="PROSITE-ProRule" id="PRU01248"/>
    </source>
</evidence>
<keyword evidence="11" id="KW-1185">Reference proteome</keyword>
<dbReference type="SUPFAM" id="SSF88946">
    <property type="entry name" value="Sigma2 domain of RNA polymerase sigma factors"/>
    <property type="match status" value="1"/>
</dbReference>
<dbReference type="GO" id="GO:0003677">
    <property type="term" value="F:DNA binding"/>
    <property type="evidence" value="ECO:0007669"/>
    <property type="project" value="UniProtKB-UniRule"/>
</dbReference>
<dbReference type="InterPro" id="IPR010998">
    <property type="entry name" value="Integrase_recombinase_N"/>
</dbReference>
<dbReference type="InterPro" id="IPR046531">
    <property type="entry name" value="DUF6596"/>
</dbReference>
<feature type="region of interest" description="Disordered" evidence="8">
    <location>
        <begin position="636"/>
        <end position="656"/>
    </location>
</feature>
<dbReference type="Gene3D" id="1.10.10.10">
    <property type="entry name" value="Winged helix-like DNA-binding domain superfamily/Winged helix DNA-binding domain"/>
    <property type="match status" value="1"/>
</dbReference>
<keyword evidence="3 7" id="KW-0731">Sigma factor</keyword>
<dbReference type="PROSITE" id="PS51900">
    <property type="entry name" value="CB"/>
    <property type="match status" value="1"/>
</dbReference>
<reference evidence="10 11" key="1">
    <citation type="journal article" date="2014" name="J. Biotechnol.">
        <title>Complete genome sequence of the actinobacterium Actinoplanes friuliensis HAG 010964, producer of the lipopeptide antibiotic friulimycin.</title>
        <authorList>
            <person name="Ruckert C."/>
            <person name="Szczepanowski R."/>
            <person name="Albersmeier A."/>
            <person name="Goesmann A."/>
            <person name="Fischer N."/>
            <person name="Steinkamper A."/>
            <person name="Puhler A."/>
            <person name="Biener R."/>
            <person name="Schwartz D."/>
            <person name="Kalinowski J."/>
        </authorList>
    </citation>
    <scope>NUCLEOTIDE SEQUENCE [LARGE SCALE GENOMIC DNA]</scope>
    <source>
        <strain evidence="10 11">DSM 7358</strain>
    </source>
</reference>
<organism evidence="10 11">
    <name type="scientific">Actinoplanes friuliensis DSM 7358</name>
    <dbReference type="NCBI Taxonomy" id="1246995"/>
    <lineage>
        <taxon>Bacteria</taxon>
        <taxon>Bacillati</taxon>
        <taxon>Actinomycetota</taxon>
        <taxon>Actinomycetes</taxon>
        <taxon>Micromonosporales</taxon>
        <taxon>Micromonosporaceae</taxon>
        <taxon>Actinoplanes</taxon>
    </lineage>
</organism>
<evidence type="ECO:0000256" key="2">
    <source>
        <dbReference type="ARBA" id="ARBA00023015"/>
    </source>
</evidence>
<dbReference type="Pfam" id="PF20239">
    <property type="entry name" value="DUF6596"/>
    <property type="match status" value="1"/>
</dbReference>
<dbReference type="GO" id="GO:0016987">
    <property type="term" value="F:sigma factor activity"/>
    <property type="evidence" value="ECO:0007669"/>
    <property type="project" value="UniProtKB-KW"/>
</dbReference>
<evidence type="ECO:0000256" key="1">
    <source>
        <dbReference type="ARBA" id="ARBA00010641"/>
    </source>
</evidence>
<evidence type="ECO:0000313" key="11">
    <source>
        <dbReference type="Proteomes" id="UP000017746"/>
    </source>
</evidence>